<dbReference type="InterPro" id="IPR016169">
    <property type="entry name" value="FAD-bd_PCMH_sub2"/>
</dbReference>
<dbReference type="SUPFAM" id="SSF54631">
    <property type="entry name" value="CBS-domain pair"/>
    <property type="match status" value="1"/>
</dbReference>
<feature type="transmembrane region" description="Helical" evidence="10">
    <location>
        <begin position="61"/>
        <end position="86"/>
    </location>
</feature>
<dbReference type="GO" id="GO:0050660">
    <property type="term" value="F:flavin adenine dinucleotide binding"/>
    <property type="evidence" value="ECO:0007669"/>
    <property type="project" value="InterPro"/>
</dbReference>
<keyword evidence="2" id="KW-1003">Cell membrane</keyword>
<feature type="domain" description="CBS" evidence="11">
    <location>
        <begin position="215"/>
        <end position="276"/>
    </location>
</feature>
<dbReference type="Proteomes" id="UP000283077">
    <property type="component" value="Unassembled WGS sequence"/>
</dbReference>
<evidence type="ECO:0000256" key="2">
    <source>
        <dbReference type="ARBA" id="ARBA00022475"/>
    </source>
</evidence>
<dbReference type="Gene3D" id="3.30.465.10">
    <property type="match status" value="1"/>
</dbReference>
<evidence type="ECO:0000313" key="14">
    <source>
        <dbReference type="Proteomes" id="UP000283077"/>
    </source>
</evidence>
<dbReference type="PANTHER" id="PTHR43099">
    <property type="entry name" value="UPF0053 PROTEIN YRKA"/>
    <property type="match status" value="1"/>
</dbReference>
<sequence length="442" mass="48115">MEILILVSLILLNGIFAMSEIAIVTARKSRLTALAHNGKSSAAIALKLAEDPTQFLSTVQIGITSIGILNGIFGEAILAGPFAIWLQSFGMSVAFSSILATVLVVIVVTYVSIVVGELVPKRIGQISAESIACVMAKPMLLLALLTKPFVWLLSGSTHTLMRVFGFSQNQNSNVTHEDIHALLQEGSSSGVIEHNEHTMVKNVFRLDERSISSLMVPRSDIVFLDVEHSIEENLKLLTLSPHSRFPVCRGNADELIGVVSTKQLLVQSVTGNLTDLTALAHPCNFVPDSLTGMELLEHFRTSGSQMVFVVDEYGDLKGLVTLLDLMEALTGEFTPDSGEDMMVIMREDGSLLLDGLLPVIDLKDALHINKLPEEESNRYQTLNGLIMLLLGKMPQTADKVKVGVWSLEIIDMDGKRIDKVLAIKDPEPMDDGELDNDSEKSG</sequence>
<keyword evidence="4" id="KW-0677">Repeat</keyword>
<keyword evidence="7 9" id="KW-0472">Membrane</keyword>
<evidence type="ECO:0000256" key="3">
    <source>
        <dbReference type="ARBA" id="ARBA00022692"/>
    </source>
</evidence>
<dbReference type="PROSITE" id="PS51371">
    <property type="entry name" value="CBS"/>
    <property type="match status" value="2"/>
</dbReference>
<dbReference type="InterPro" id="IPR051676">
    <property type="entry name" value="UPF0053_domain"/>
</dbReference>
<feature type="transmembrane region" description="Helical" evidence="10">
    <location>
        <begin position="93"/>
        <end position="115"/>
    </location>
</feature>
<dbReference type="GO" id="GO:0005886">
    <property type="term" value="C:plasma membrane"/>
    <property type="evidence" value="ECO:0007669"/>
    <property type="project" value="UniProtKB-SubCell"/>
</dbReference>
<evidence type="ECO:0000256" key="7">
    <source>
        <dbReference type="ARBA" id="ARBA00023136"/>
    </source>
</evidence>
<dbReference type="InterPro" id="IPR005170">
    <property type="entry name" value="Transptr-assoc_dom"/>
</dbReference>
<keyword evidence="14" id="KW-1185">Reference proteome</keyword>
<dbReference type="Pfam" id="PF03471">
    <property type="entry name" value="CorC_HlyC"/>
    <property type="match status" value="1"/>
</dbReference>
<evidence type="ECO:0000256" key="8">
    <source>
        <dbReference type="PROSITE-ProRule" id="PRU00703"/>
    </source>
</evidence>
<evidence type="ECO:0000256" key="10">
    <source>
        <dbReference type="SAM" id="Phobius"/>
    </source>
</evidence>
<reference evidence="13 14" key="1">
    <citation type="submission" date="2019-01" db="EMBL/GenBank/DDBJ databases">
        <authorList>
            <person name="Chen W.-M."/>
        </authorList>
    </citation>
    <scope>NUCLEOTIDE SEQUENCE [LARGE SCALE GENOMIC DNA]</scope>
    <source>
        <strain evidence="13 14">KYPC3</strain>
    </source>
</reference>
<dbReference type="SUPFAM" id="SSF56176">
    <property type="entry name" value="FAD-binding/transporter-associated domain-like"/>
    <property type="match status" value="1"/>
</dbReference>
<comment type="caution">
    <text evidence="13">The sequence shown here is derived from an EMBL/GenBank/DDBJ whole genome shotgun (WGS) entry which is preliminary data.</text>
</comment>
<dbReference type="Pfam" id="PF01595">
    <property type="entry name" value="CNNM"/>
    <property type="match status" value="1"/>
</dbReference>
<evidence type="ECO:0000313" key="13">
    <source>
        <dbReference type="EMBL" id="RVU35542.1"/>
    </source>
</evidence>
<keyword evidence="5 9" id="KW-1133">Transmembrane helix</keyword>
<dbReference type="InterPro" id="IPR046342">
    <property type="entry name" value="CBS_dom_sf"/>
</dbReference>
<feature type="transmembrane region" description="Helical" evidence="10">
    <location>
        <begin position="135"/>
        <end position="153"/>
    </location>
</feature>
<accession>A0A437QM27</accession>
<dbReference type="Gene3D" id="3.10.580.10">
    <property type="entry name" value="CBS-domain"/>
    <property type="match status" value="1"/>
</dbReference>
<evidence type="ECO:0000256" key="5">
    <source>
        <dbReference type="ARBA" id="ARBA00022989"/>
    </source>
</evidence>
<dbReference type="CDD" id="cd04590">
    <property type="entry name" value="CBS_pair_CorC_HlyC_assoc"/>
    <property type="match status" value="1"/>
</dbReference>
<dbReference type="SMART" id="SM01091">
    <property type="entry name" value="CorC_HlyC"/>
    <property type="match status" value="1"/>
</dbReference>
<name>A0A437QM27_9GAMM</name>
<evidence type="ECO:0000259" key="12">
    <source>
        <dbReference type="PROSITE" id="PS51846"/>
    </source>
</evidence>
<proteinExistence type="predicted"/>
<dbReference type="Pfam" id="PF00571">
    <property type="entry name" value="CBS"/>
    <property type="match status" value="2"/>
</dbReference>
<evidence type="ECO:0000256" key="1">
    <source>
        <dbReference type="ARBA" id="ARBA00004651"/>
    </source>
</evidence>
<feature type="domain" description="CNNM transmembrane" evidence="12">
    <location>
        <begin position="1"/>
        <end position="196"/>
    </location>
</feature>
<dbReference type="AlphaFoldDB" id="A0A437QM27"/>
<comment type="subcellular location">
    <subcellularLocation>
        <location evidence="1">Cell membrane</location>
        <topology evidence="1">Multi-pass membrane protein</topology>
    </subcellularLocation>
</comment>
<organism evidence="13 14">
    <name type="scientific">Rheinheimera riviphila</name>
    <dbReference type="NCBI Taxonomy" id="1834037"/>
    <lineage>
        <taxon>Bacteria</taxon>
        <taxon>Pseudomonadati</taxon>
        <taxon>Pseudomonadota</taxon>
        <taxon>Gammaproteobacteria</taxon>
        <taxon>Chromatiales</taxon>
        <taxon>Chromatiaceae</taxon>
        <taxon>Rheinheimera</taxon>
    </lineage>
</organism>
<evidence type="ECO:0000256" key="4">
    <source>
        <dbReference type="ARBA" id="ARBA00022737"/>
    </source>
</evidence>
<dbReference type="OrthoDB" id="9797674at2"/>
<dbReference type="InterPro" id="IPR036318">
    <property type="entry name" value="FAD-bd_PCMH-like_sf"/>
</dbReference>
<keyword evidence="6 8" id="KW-0129">CBS domain</keyword>
<dbReference type="InterPro" id="IPR000644">
    <property type="entry name" value="CBS_dom"/>
</dbReference>
<dbReference type="PANTHER" id="PTHR43099:SF5">
    <property type="entry name" value="HLYC_CORC FAMILY TRANSPORTER"/>
    <property type="match status" value="1"/>
</dbReference>
<dbReference type="PROSITE" id="PS51846">
    <property type="entry name" value="CNNM"/>
    <property type="match status" value="1"/>
</dbReference>
<evidence type="ECO:0000256" key="6">
    <source>
        <dbReference type="ARBA" id="ARBA00023122"/>
    </source>
</evidence>
<gene>
    <name evidence="13" type="ORF">EOE67_13170</name>
</gene>
<protein>
    <submittedName>
        <fullName evidence="13">HlyC/CorC family transporter</fullName>
    </submittedName>
</protein>
<feature type="domain" description="CBS" evidence="11">
    <location>
        <begin position="279"/>
        <end position="337"/>
    </location>
</feature>
<dbReference type="InterPro" id="IPR044751">
    <property type="entry name" value="Ion_transp-like_CBS"/>
</dbReference>
<dbReference type="EMBL" id="SACS01000014">
    <property type="protein sequence ID" value="RVU35542.1"/>
    <property type="molecule type" value="Genomic_DNA"/>
</dbReference>
<evidence type="ECO:0000259" key="11">
    <source>
        <dbReference type="PROSITE" id="PS51371"/>
    </source>
</evidence>
<dbReference type="InterPro" id="IPR002550">
    <property type="entry name" value="CNNM"/>
</dbReference>
<keyword evidence="3 9" id="KW-0812">Transmembrane</keyword>
<evidence type="ECO:0000256" key="9">
    <source>
        <dbReference type="PROSITE-ProRule" id="PRU01193"/>
    </source>
</evidence>